<feature type="domain" description="FAD-binding PCMH-type" evidence="6">
    <location>
        <begin position="90"/>
        <end position="261"/>
    </location>
</feature>
<dbReference type="InterPro" id="IPR006094">
    <property type="entry name" value="Oxid_FAD_bind_N"/>
</dbReference>
<evidence type="ECO:0000256" key="3">
    <source>
        <dbReference type="ARBA" id="ARBA00022827"/>
    </source>
</evidence>
<reference evidence="7 8" key="1">
    <citation type="submission" date="2020-01" db="EMBL/GenBank/DDBJ databases">
        <authorList>
            <consortium name="DOE Joint Genome Institute"/>
            <person name="Haridas S."/>
            <person name="Albert R."/>
            <person name="Binder M."/>
            <person name="Bloem J."/>
            <person name="Labutti K."/>
            <person name="Salamov A."/>
            <person name="Andreopoulos B."/>
            <person name="Baker S.E."/>
            <person name="Barry K."/>
            <person name="Bills G."/>
            <person name="Bluhm B.H."/>
            <person name="Cannon C."/>
            <person name="Castanera R."/>
            <person name="Culley D.E."/>
            <person name="Daum C."/>
            <person name="Ezra D."/>
            <person name="Gonzalez J.B."/>
            <person name="Henrissat B."/>
            <person name="Kuo A."/>
            <person name="Liang C."/>
            <person name="Lipzen A."/>
            <person name="Lutzoni F."/>
            <person name="Magnuson J."/>
            <person name="Mondo S."/>
            <person name="Nolan M."/>
            <person name="Ohm R."/>
            <person name="Pangilinan J."/>
            <person name="Park H.-J.H."/>
            <person name="Ramirez L."/>
            <person name="Alfaro M."/>
            <person name="Sun H."/>
            <person name="Tritt A."/>
            <person name="Yoshinaga Y."/>
            <person name="Zwiers L.-H.L."/>
            <person name="Turgeon B.G."/>
            <person name="Goodwin S.B."/>
            <person name="Spatafora J.W."/>
            <person name="Crous P.W."/>
            <person name="Grigoriev I.V."/>
        </authorList>
    </citation>
    <scope>NUCLEOTIDE SEQUENCE [LARGE SCALE GENOMIC DNA]</scope>
    <source>
        <strain evidence="7 8">CBS 611.86</strain>
    </source>
</reference>
<evidence type="ECO:0000256" key="1">
    <source>
        <dbReference type="ARBA" id="ARBA00005466"/>
    </source>
</evidence>
<keyword evidence="8" id="KW-1185">Reference proteome</keyword>
<dbReference type="GO" id="GO:0016491">
    <property type="term" value="F:oxidoreductase activity"/>
    <property type="evidence" value="ECO:0007669"/>
    <property type="project" value="UniProtKB-KW"/>
</dbReference>
<dbReference type="OrthoDB" id="2151789at2759"/>
<dbReference type="EMBL" id="JAADJZ010000014">
    <property type="protein sequence ID" value="KAF2870139.1"/>
    <property type="molecule type" value="Genomic_DNA"/>
</dbReference>
<dbReference type="Gene3D" id="3.30.465.10">
    <property type="match status" value="1"/>
</dbReference>
<dbReference type="InterPro" id="IPR016166">
    <property type="entry name" value="FAD-bd_PCMH"/>
</dbReference>
<dbReference type="InterPro" id="IPR016167">
    <property type="entry name" value="FAD-bd_PCMH_sub1"/>
</dbReference>
<dbReference type="InterPro" id="IPR016169">
    <property type="entry name" value="FAD-bd_PCMH_sub2"/>
</dbReference>
<dbReference type="PANTHER" id="PTHR42973:SF34">
    <property type="entry name" value="FAD BINDING DOMAIN PROTEIN (AFU_ORTHOLOGUE AFUA_3G02770)"/>
    <property type="match status" value="1"/>
</dbReference>
<dbReference type="PROSITE" id="PS51257">
    <property type="entry name" value="PROKAR_LIPOPROTEIN"/>
    <property type="match status" value="1"/>
</dbReference>
<comment type="similarity">
    <text evidence="1">Belongs to the oxygen-dependent FAD-linked oxidoreductase family.</text>
</comment>
<keyword evidence="5" id="KW-0732">Signal</keyword>
<dbReference type="Gene3D" id="3.40.462.20">
    <property type="match status" value="1"/>
</dbReference>
<dbReference type="PANTHER" id="PTHR42973">
    <property type="entry name" value="BINDING OXIDOREDUCTASE, PUTATIVE (AFU_ORTHOLOGUE AFUA_1G17690)-RELATED"/>
    <property type="match status" value="1"/>
</dbReference>
<keyword evidence="4" id="KW-0560">Oxidoreductase</keyword>
<accession>A0A7C8M6Q7</accession>
<organism evidence="7 8">
    <name type="scientific">Massariosphaeria phaeospora</name>
    <dbReference type="NCBI Taxonomy" id="100035"/>
    <lineage>
        <taxon>Eukaryota</taxon>
        <taxon>Fungi</taxon>
        <taxon>Dikarya</taxon>
        <taxon>Ascomycota</taxon>
        <taxon>Pezizomycotina</taxon>
        <taxon>Dothideomycetes</taxon>
        <taxon>Pleosporomycetidae</taxon>
        <taxon>Pleosporales</taxon>
        <taxon>Pleosporales incertae sedis</taxon>
        <taxon>Massariosphaeria</taxon>
    </lineage>
</organism>
<dbReference type="PROSITE" id="PS51387">
    <property type="entry name" value="FAD_PCMH"/>
    <property type="match status" value="1"/>
</dbReference>
<dbReference type="InterPro" id="IPR050416">
    <property type="entry name" value="FAD-linked_Oxidoreductase"/>
</dbReference>
<evidence type="ECO:0000256" key="2">
    <source>
        <dbReference type="ARBA" id="ARBA00022630"/>
    </source>
</evidence>
<dbReference type="InterPro" id="IPR036318">
    <property type="entry name" value="FAD-bd_PCMH-like_sf"/>
</dbReference>
<dbReference type="Pfam" id="PF01565">
    <property type="entry name" value="FAD_binding_4"/>
    <property type="match status" value="1"/>
</dbReference>
<protein>
    <submittedName>
        <fullName evidence="7">FAD binding domain protein</fullName>
    </submittedName>
</protein>
<sequence length="553" mass="60905">MKFQGYIATVAVLLSISSCLANEYVEPTDFNVVEALALEGIPVNALPNKRSDRCSTICSILSDLYHVQVILAGVDGYDEWRGQFWSSYQRDALPACIFQPQNAHQVSIAVLLSRWSQCPFAVKSGGHAAMKEASSATGGVSIDMAQMKSIVLTGDKKIAKVAPGNTWYDVFVVLEKEELAVVGGRVQNIGVGGFTLGGGISFHANERGWGCDNVANYELVTAAGAVLQVNAASYPQLFRSLRGGGPNFGIVTRFDLETFHQGPIYGGSRTYHYPTQNRAVNDALVKFTSKRNPDLGTAIWHVIGYMPVEGGIDFMSVLMVHKKPDPTTTAFDEWKDITPLSDTLKVRTIADITAENAAPLPNGLREHYWTHTFKFDGNFIQWVSDMFYEELNPIKKEVEGLMVTLLFQTVSKESVKKMRRNGGNSLPLVESEAPYFILNFAGMWSKENSQDEAKVIGAAAKIMTRAADEGRRRGLFVPYIYMNYGSEYTDVMGSYEKKNIQRLERVARQVDPTGVFQKLRSGYFKFGGAPTTEGPGILGSAAARSEGYNHNEL</sequence>
<comment type="caution">
    <text evidence="7">The sequence shown here is derived from an EMBL/GenBank/DDBJ whole genome shotgun (WGS) entry which is preliminary data.</text>
</comment>
<evidence type="ECO:0000313" key="7">
    <source>
        <dbReference type="EMBL" id="KAF2870139.1"/>
    </source>
</evidence>
<name>A0A7C8M6Q7_9PLEO</name>
<dbReference type="SUPFAM" id="SSF56176">
    <property type="entry name" value="FAD-binding/transporter-associated domain-like"/>
    <property type="match status" value="1"/>
</dbReference>
<evidence type="ECO:0000256" key="4">
    <source>
        <dbReference type="ARBA" id="ARBA00023002"/>
    </source>
</evidence>
<dbReference type="GO" id="GO:0071949">
    <property type="term" value="F:FAD binding"/>
    <property type="evidence" value="ECO:0007669"/>
    <property type="project" value="InterPro"/>
</dbReference>
<evidence type="ECO:0000313" key="8">
    <source>
        <dbReference type="Proteomes" id="UP000481861"/>
    </source>
</evidence>
<keyword evidence="3" id="KW-0274">FAD</keyword>
<evidence type="ECO:0000259" key="6">
    <source>
        <dbReference type="PROSITE" id="PS51387"/>
    </source>
</evidence>
<evidence type="ECO:0000256" key="5">
    <source>
        <dbReference type="SAM" id="SignalP"/>
    </source>
</evidence>
<feature type="chain" id="PRO_5028856528" evidence="5">
    <location>
        <begin position="22"/>
        <end position="553"/>
    </location>
</feature>
<proteinExistence type="inferred from homology"/>
<keyword evidence="2" id="KW-0285">Flavoprotein</keyword>
<feature type="signal peptide" evidence="5">
    <location>
        <begin position="1"/>
        <end position="21"/>
    </location>
</feature>
<dbReference type="Gene3D" id="3.30.43.10">
    <property type="entry name" value="Uridine Diphospho-n-acetylenolpyruvylglucosamine Reductase, domain 2"/>
    <property type="match status" value="1"/>
</dbReference>
<dbReference type="AlphaFoldDB" id="A0A7C8M6Q7"/>
<gene>
    <name evidence="7" type="ORF">BDV95DRAFT_608154</name>
</gene>
<dbReference type="Proteomes" id="UP000481861">
    <property type="component" value="Unassembled WGS sequence"/>
</dbReference>